<dbReference type="SUPFAM" id="SSF52317">
    <property type="entry name" value="Class I glutamine amidotransferase-like"/>
    <property type="match status" value="1"/>
</dbReference>
<dbReference type="CDD" id="cd01741">
    <property type="entry name" value="GATase1_1"/>
    <property type="match status" value="1"/>
</dbReference>
<dbReference type="RefSeq" id="WP_377831269.1">
    <property type="nucleotide sequence ID" value="NZ_JBHRSK010000002.1"/>
</dbReference>
<dbReference type="InterPro" id="IPR017926">
    <property type="entry name" value="GATASE"/>
</dbReference>
<dbReference type="InterPro" id="IPR029062">
    <property type="entry name" value="Class_I_gatase-like"/>
</dbReference>
<name>A0ABV7ABR0_9RHOB</name>
<dbReference type="Pfam" id="PF00117">
    <property type="entry name" value="GATase"/>
    <property type="match status" value="1"/>
</dbReference>
<dbReference type="PANTHER" id="PTHR42695">
    <property type="entry name" value="GLUTAMINE AMIDOTRANSFERASE YLR126C-RELATED"/>
    <property type="match status" value="1"/>
</dbReference>
<keyword evidence="3" id="KW-1185">Reference proteome</keyword>
<reference evidence="3" key="1">
    <citation type="journal article" date="2019" name="Int. J. Syst. Evol. Microbiol.">
        <title>The Global Catalogue of Microorganisms (GCM) 10K type strain sequencing project: providing services to taxonomists for standard genome sequencing and annotation.</title>
        <authorList>
            <consortium name="The Broad Institute Genomics Platform"/>
            <consortium name="The Broad Institute Genome Sequencing Center for Infectious Disease"/>
            <person name="Wu L."/>
            <person name="Ma J."/>
        </authorList>
    </citation>
    <scope>NUCLEOTIDE SEQUENCE [LARGE SCALE GENOMIC DNA]</scope>
    <source>
        <strain evidence="3">KCTC 62192</strain>
    </source>
</reference>
<comment type="caution">
    <text evidence="2">The sequence shown here is derived from an EMBL/GenBank/DDBJ whole genome shotgun (WGS) entry which is preliminary data.</text>
</comment>
<evidence type="ECO:0000313" key="3">
    <source>
        <dbReference type="Proteomes" id="UP001595443"/>
    </source>
</evidence>
<organism evidence="2 3">
    <name type="scientific">Acidimangrovimonas pyrenivorans</name>
    <dbReference type="NCBI Taxonomy" id="2030798"/>
    <lineage>
        <taxon>Bacteria</taxon>
        <taxon>Pseudomonadati</taxon>
        <taxon>Pseudomonadota</taxon>
        <taxon>Alphaproteobacteria</taxon>
        <taxon>Rhodobacterales</taxon>
        <taxon>Paracoccaceae</taxon>
        <taxon>Acidimangrovimonas</taxon>
    </lineage>
</organism>
<gene>
    <name evidence="2" type="ORF">ACFOES_01425</name>
</gene>
<dbReference type="PANTHER" id="PTHR42695:SF5">
    <property type="entry name" value="GLUTAMINE AMIDOTRANSFERASE YLR126C-RELATED"/>
    <property type="match status" value="1"/>
</dbReference>
<dbReference type="Proteomes" id="UP001595443">
    <property type="component" value="Unassembled WGS sequence"/>
</dbReference>
<dbReference type="PROSITE" id="PS51273">
    <property type="entry name" value="GATASE_TYPE_1"/>
    <property type="match status" value="1"/>
</dbReference>
<accession>A0ABV7ABR0</accession>
<dbReference type="Gene3D" id="3.40.50.880">
    <property type="match status" value="1"/>
</dbReference>
<evidence type="ECO:0000259" key="1">
    <source>
        <dbReference type="Pfam" id="PF00117"/>
    </source>
</evidence>
<protein>
    <submittedName>
        <fullName evidence="2">Type 1 glutamine amidotransferase</fullName>
    </submittedName>
</protein>
<evidence type="ECO:0000313" key="2">
    <source>
        <dbReference type="EMBL" id="MFC2966743.1"/>
    </source>
</evidence>
<keyword evidence="2" id="KW-0315">Glutamine amidotransferase</keyword>
<feature type="domain" description="Glutamine amidotransferase" evidence="1">
    <location>
        <begin position="52"/>
        <end position="175"/>
    </location>
</feature>
<dbReference type="EMBL" id="JBHRSK010000002">
    <property type="protein sequence ID" value="MFC2966743.1"/>
    <property type="molecule type" value="Genomic_DNA"/>
</dbReference>
<dbReference type="InterPro" id="IPR044992">
    <property type="entry name" value="ChyE-like"/>
</dbReference>
<proteinExistence type="predicted"/>
<sequence length="226" mass="24894">MLIGILQTGESPADLRGEMGDYPAMFEKLLAPYGFTFRTWKVMEMDFPEDVKAADGWLITGSRFGAYEDHPFIKPLEDFIRKAYDAHVPMVGICFGHQIIAQALGGKVEKFAGGWSVGPTEYEFDNGKVVMNAWHQDQVTEKPAGAECIGRSDFCENAALVYDTRAFTVQAHPEFADDFVGGLIETRGKGVVPDALLAESQSKLGTPLDSPAVVKRIAEFFKHPRG</sequence>